<sequence length="85" mass="9903">MSQTTLSEEEQWRRLRRNFIRAAVLQGRVAYCLMSIHAANPHILNSLLRYDIYRYLLANMIYGIAVLIAARPSLRVIVPVNRLTF</sequence>
<reference evidence="2 3" key="1">
    <citation type="journal article" date="2023" name="Insect Mol. Biol.">
        <title>Genome sequencing provides insights into the evolution of gene families encoding plant cell wall-degrading enzymes in longhorned beetles.</title>
        <authorList>
            <person name="Shin N.R."/>
            <person name="Okamura Y."/>
            <person name="Kirsch R."/>
            <person name="Pauchet Y."/>
        </authorList>
    </citation>
    <scope>NUCLEOTIDE SEQUENCE [LARGE SCALE GENOMIC DNA]</scope>
    <source>
        <strain evidence="2">EAD_L_NR</strain>
    </source>
</reference>
<keyword evidence="1" id="KW-1133">Transmembrane helix</keyword>
<keyword evidence="1" id="KW-0472">Membrane</keyword>
<protein>
    <submittedName>
        <fullName evidence="2">Uncharacterized protein</fullName>
    </submittedName>
</protein>
<gene>
    <name evidence="2" type="ORF">NQ315_004677</name>
</gene>
<organism evidence="2 3">
    <name type="scientific">Exocentrus adspersus</name>
    <dbReference type="NCBI Taxonomy" id="1586481"/>
    <lineage>
        <taxon>Eukaryota</taxon>
        <taxon>Metazoa</taxon>
        <taxon>Ecdysozoa</taxon>
        <taxon>Arthropoda</taxon>
        <taxon>Hexapoda</taxon>
        <taxon>Insecta</taxon>
        <taxon>Pterygota</taxon>
        <taxon>Neoptera</taxon>
        <taxon>Endopterygota</taxon>
        <taxon>Coleoptera</taxon>
        <taxon>Polyphaga</taxon>
        <taxon>Cucujiformia</taxon>
        <taxon>Chrysomeloidea</taxon>
        <taxon>Cerambycidae</taxon>
        <taxon>Lamiinae</taxon>
        <taxon>Acanthocinini</taxon>
        <taxon>Exocentrus</taxon>
    </lineage>
</organism>
<evidence type="ECO:0000313" key="2">
    <source>
        <dbReference type="EMBL" id="KAJ8915863.1"/>
    </source>
</evidence>
<feature type="transmembrane region" description="Helical" evidence="1">
    <location>
        <begin position="20"/>
        <end position="40"/>
    </location>
</feature>
<comment type="caution">
    <text evidence="2">The sequence shown here is derived from an EMBL/GenBank/DDBJ whole genome shotgun (WGS) entry which is preliminary data.</text>
</comment>
<accession>A0AAV8VNP9</accession>
<evidence type="ECO:0000313" key="3">
    <source>
        <dbReference type="Proteomes" id="UP001159042"/>
    </source>
</evidence>
<proteinExistence type="predicted"/>
<feature type="non-terminal residue" evidence="2">
    <location>
        <position position="85"/>
    </location>
</feature>
<keyword evidence="3" id="KW-1185">Reference proteome</keyword>
<dbReference type="EMBL" id="JANEYG010000049">
    <property type="protein sequence ID" value="KAJ8915863.1"/>
    <property type="molecule type" value="Genomic_DNA"/>
</dbReference>
<name>A0AAV8VNP9_9CUCU</name>
<dbReference type="Proteomes" id="UP001159042">
    <property type="component" value="Unassembled WGS sequence"/>
</dbReference>
<evidence type="ECO:0000256" key="1">
    <source>
        <dbReference type="SAM" id="Phobius"/>
    </source>
</evidence>
<dbReference type="AlphaFoldDB" id="A0AAV8VNP9"/>
<feature type="transmembrane region" description="Helical" evidence="1">
    <location>
        <begin position="52"/>
        <end position="70"/>
    </location>
</feature>
<keyword evidence="1" id="KW-0812">Transmembrane</keyword>